<dbReference type="SUPFAM" id="SSF55874">
    <property type="entry name" value="ATPase domain of HSP90 chaperone/DNA topoisomerase II/histidine kinase"/>
    <property type="match status" value="1"/>
</dbReference>
<dbReference type="Gene3D" id="3.30.565.10">
    <property type="entry name" value="Histidine kinase-like ATPase, C-terminal domain"/>
    <property type="match status" value="1"/>
</dbReference>
<feature type="domain" description="Histidine kinase" evidence="10">
    <location>
        <begin position="222"/>
        <end position="344"/>
    </location>
</feature>
<dbReference type="Pfam" id="PF02518">
    <property type="entry name" value="HATPase_c"/>
    <property type="match status" value="1"/>
</dbReference>
<evidence type="ECO:0000256" key="1">
    <source>
        <dbReference type="ARBA" id="ARBA00004173"/>
    </source>
</evidence>
<keyword evidence="5 11" id="KW-0418">Kinase</keyword>
<dbReference type="InterPro" id="IPR036784">
    <property type="entry name" value="AK/P_DHK_N_sf"/>
</dbReference>
<keyword evidence="4" id="KW-0547">Nucleotide-binding</keyword>
<evidence type="ECO:0000256" key="7">
    <source>
        <dbReference type="ARBA" id="ARBA00023128"/>
    </source>
</evidence>
<dbReference type="InterPro" id="IPR036890">
    <property type="entry name" value="HATPase_C_sf"/>
</dbReference>
<dbReference type="AlphaFoldDB" id="A0A5E8CJ77"/>
<reference evidence="11" key="1">
    <citation type="submission" date="2019-09" db="EMBL/GenBank/DDBJ databases">
        <authorList>
            <person name="Needham M D."/>
        </authorList>
    </citation>
    <scope>NUCLEOTIDE SEQUENCE</scope>
</reference>
<evidence type="ECO:0000259" key="10">
    <source>
        <dbReference type="PROSITE" id="PS50109"/>
    </source>
</evidence>
<dbReference type="GO" id="GO:0005524">
    <property type="term" value="F:ATP binding"/>
    <property type="evidence" value="ECO:0007669"/>
    <property type="project" value="UniProtKB-KW"/>
</dbReference>
<evidence type="ECO:0000256" key="6">
    <source>
        <dbReference type="ARBA" id="ARBA00022840"/>
    </source>
</evidence>
<dbReference type="InterPro" id="IPR003594">
    <property type="entry name" value="HATPase_dom"/>
</dbReference>
<keyword evidence="6" id="KW-0067">ATP-binding</keyword>
<evidence type="ECO:0000256" key="5">
    <source>
        <dbReference type="ARBA" id="ARBA00022777"/>
    </source>
</evidence>
<dbReference type="GO" id="GO:0010906">
    <property type="term" value="P:regulation of glucose metabolic process"/>
    <property type="evidence" value="ECO:0007669"/>
    <property type="project" value="TreeGrafter"/>
</dbReference>
<gene>
    <name evidence="11" type="ORF">CPAV1605_842</name>
</gene>
<dbReference type="PROSITE" id="PS50109">
    <property type="entry name" value="HIS_KIN"/>
    <property type="match status" value="1"/>
</dbReference>
<dbReference type="GO" id="GO:0004740">
    <property type="term" value="F:pyruvate dehydrogenase (acetyl-transferring) kinase activity"/>
    <property type="evidence" value="ECO:0007669"/>
    <property type="project" value="UniProtKB-EC"/>
</dbReference>
<protein>
    <recommendedName>
        <fullName evidence="8">[pyruvate dehydrogenase (acetyl-transferring)] kinase</fullName>
        <ecNumber evidence="8">2.7.11.2</ecNumber>
    </recommendedName>
</protein>
<dbReference type="InterPro" id="IPR039028">
    <property type="entry name" value="BCKD/PDK"/>
</dbReference>
<comment type="similarity">
    <text evidence="2">Belongs to the PDK/BCKDK protein kinase family.</text>
</comment>
<dbReference type="EMBL" id="CABVLZ010000003">
    <property type="protein sequence ID" value="VVU95117.1"/>
    <property type="molecule type" value="Genomic_DNA"/>
</dbReference>
<accession>A0A5E8CJ77</accession>
<dbReference type="EC" id="2.7.11.2" evidence="8"/>
<dbReference type="InterPro" id="IPR018955">
    <property type="entry name" value="BCDHK/PDK_N"/>
</dbReference>
<keyword evidence="7" id="KW-0496">Mitochondrion</keyword>
<comment type="subcellular location">
    <subcellularLocation>
        <location evidence="1">Mitochondrion</location>
    </subcellularLocation>
</comment>
<comment type="catalytic activity">
    <reaction evidence="9">
        <text>L-seryl-[pyruvate dehydrogenase E1 alpha subunit] + ATP = O-phospho-L-seryl-[pyruvate dehydrogenase E1 alpha subunit] + ADP + H(+)</text>
        <dbReference type="Rhea" id="RHEA:23052"/>
        <dbReference type="Rhea" id="RHEA-COMP:13689"/>
        <dbReference type="Rhea" id="RHEA-COMP:13690"/>
        <dbReference type="ChEBI" id="CHEBI:15378"/>
        <dbReference type="ChEBI" id="CHEBI:29999"/>
        <dbReference type="ChEBI" id="CHEBI:30616"/>
        <dbReference type="ChEBI" id="CHEBI:83421"/>
        <dbReference type="ChEBI" id="CHEBI:456216"/>
        <dbReference type="EC" id="2.7.11.2"/>
    </reaction>
</comment>
<organism evidence="11">
    <name type="scientific">seawater metagenome</name>
    <dbReference type="NCBI Taxonomy" id="1561972"/>
    <lineage>
        <taxon>unclassified sequences</taxon>
        <taxon>metagenomes</taxon>
        <taxon>ecological metagenomes</taxon>
    </lineage>
</organism>
<evidence type="ECO:0000256" key="8">
    <source>
        <dbReference type="ARBA" id="ARBA00039078"/>
    </source>
</evidence>
<evidence type="ECO:0000256" key="2">
    <source>
        <dbReference type="ARBA" id="ARBA00006155"/>
    </source>
</evidence>
<dbReference type="SUPFAM" id="SSF69012">
    <property type="entry name" value="alpha-ketoacid dehydrogenase kinase, N-terminal domain"/>
    <property type="match status" value="1"/>
</dbReference>
<evidence type="ECO:0000256" key="3">
    <source>
        <dbReference type="ARBA" id="ARBA00022679"/>
    </source>
</evidence>
<dbReference type="InterPro" id="IPR005467">
    <property type="entry name" value="His_kinase_dom"/>
</dbReference>
<dbReference type="GO" id="GO:0005739">
    <property type="term" value="C:mitochondrion"/>
    <property type="evidence" value="ECO:0007669"/>
    <property type="project" value="UniProtKB-SubCell"/>
</dbReference>
<evidence type="ECO:0000256" key="9">
    <source>
        <dbReference type="ARBA" id="ARBA00048201"/>
    </source>
</evidence>
<evidence type="ECO:0000256" key="4">
    <source>
        <dbReference type="ARBA" id="ARBA00022741"/>
    </source>
</evidence>
<name>A0A5E8CJ77_9ZZZZ</name>
<dbReference type="PANTHER" id="PTHR11947:SF3">
    <property type="entry name" value="[PYRUVATE DEHYDROGENASE (ACETYL-TRANSFERRING)] KINASE, MITOCHONDRIAL"/>
    <property type="match status" value="1"/>
</dbReference>
<sequence>MLRKILRIEKYSKMKPTLLKLNEIYNIGTKENTLLQSQFLHKELPIRLAHRTRELYQLPDSIINTRYLQNVYDLYASSFDRILDHPFPKCNKDILKFSELISDIKKKHSNLEIDIARSIEHEKYSCYQEYDCIKKQKIDEILTNFYMSRIGIRFLIGQHLSIINDYNKNDFRRGLIDKKCNPYLIAEEAICNIKHLSNLIHPDINIEYIIKGDKDINFLYIPSHLNFILFEIIKNSTQAIINLNSISSHQININIQKGEKDIIIKVSDSAGGFSRDISDKVFSFLYTSSNNKLETIINQDIVFSGYGHGLGLSRIYTNYLGGDINIISTEGVGTDVFIFLKIIDADEIISNYCI</sequence>
<keyword evidence="3" id="KW-0808">Transferase</keyword>
<proteinExistence type="inferred from homology"/>
<dbReference type="Gene3D" id="1.20.140.20">
    <property type="entry name" value="Alpha-ketoacid/pyruvate dehydrogenase kinase, N-terminal domain"/>
    <property type="match status" value="1"/>
</dbReference>
<dbReference type="Pfam" id="PF10436">
    <property type="entry name" value="BCDHK_Adom3"/>
    <property type="match status" value="1"/>
</dbReference>
<dbReference type="PANTHER" id="PTHR11947">
    <property type="entry name" value="PYRUVATE DEHYDROGENASE KINASE"/>
    <property type="match status" value="1"/>
</dbReference>
<evidence type="ECO:0000313" key="11">
    <source>
        <dbReference type="EMBL" id="VVU95117.1"/>
    </source>
</evidence>